<accession>A0ABP1CBU7</accession>
<evidence type="ECO:0000256" key="1">
    <source>
        <dbReference type="SAM" id="SignalP"/>
    </source>
</evidence>
<dbReference type="EMBL" id="OZ026884">
    <property type="protein sequence ID" value="CAL1241709.1"/>
    <property type="molecule type" value="Genomic_DNA"/>
</dbReference>
<reference evidence="2 3" key="1">
    <citation type="submission" date="2024-04" db="EMBL/GenBank/DDBJ databases">
        <authorList>
            <person name="Cremers G."/>
        </authorList>
    </citation>
    <scope>NUCLEOTIDE SEQUENCE [LARGE SCALE GENOMIC DNA]</scope>
    <source>
        <strain evidence="2">MeCH1-AG</strain>
    </source>
</reference>
<dbReference type="RefSeq" id="WP_348758205.1">
    <property type="nucleotide sequence ID" value="NZ_OZ026884.1"/>
</dbReference>
<organism evidence="2 3">
    <name type="scientific">Candidatus Methylocalor cossyra</name>
    <dbReference type="NCBI Taxonomy" id="3108543"/>
    <lineage>
        <taxon>Bacteria</taxon>
        <taxon>Pseudomonadati</taxon>
        <taxon>Pseudomonadota</taxon>
        <taxon>Gammaproteobacteria</taxon>
        <taxon>Methylococcales</taxon>
        <taxon>Methylococcaceae</taxon>
        <taxon>Candidatus Methylocalor</taxon>
    </lineage>
</organism>
<feature type="chain" id="PRO_5046534450" evidence="1">
    <location>
        <begin position="26"/>
        <end position="266"/>
    </location>
</feature>
<name>A0ABP1CBU7_9GAMM</name>
<evidence type="ECO:0000313" key="3">
    <source>
        <dbReference type="Proteomes" id="UP001497493"/>
    </source>
</evidence>
<feature type="signal peptide" evidence="1">
    <location>
        <begin position="1"/>
        <end position="25"/>
    </location>
</feature>
<keyword evidence="1" id="KW-0732">Signal</keyword>
<keyword evidence="3" id="KW-1185">Reference proteome</keyword>
<protein>
    <submittedName>
        <fullName evidence="2">Uncharacterized protein</fullName>
    </submittedName>
</protein>
<dbReference type="Proteomes" id="UP001497493">
    <property type="component" value="Chromosome"/>
</dbReference>
<sequence length="266" mass="28054">MSHYHKLTSLAAAVTAALGSQGVHAHTTVAEPAIEGTSARFSLAIGHGCEINTGQVDANGRVITKKLPVIAQSVVFPTVNPIVTRPNPADPAKPIPMKLSDVLTDPLGFTGKITLIQDRNIFSVQNLILDGGGNTIGFYGLKGKLQPNLLGMVPFNFTAPAFVPSDPAHCAKRVVVKIAVADICKLTFPPKPGTANLWIPNTTAKFADSRIDGIGMPAILTINRKPDPATGQVKLDPACGEGYDVTVTPSNEDIDANLPIKGRWGR</sequence>
<evidence type="ECO:0000313" key="2">
    <source>
        <dbReference type="EMBL" id="CAL1241709.1"/>
    </source>
</evidence>
<proteinExistence type="predicted"/>
<gene>
    <name evidence="2" type="ORF">MECH1_V1_2933</name>
</gene>